<dbReference type="SUPFAM" id="SSF51569">
    <property type="entry name" value="Aldolase"/>
    <property type="match status" value="1"/>
</dbReference>
<comment type="caution">
    <text evidence="2">The sequence shown here is derived from an EMBL/GenBank/DDBJ whole genome shotgun (WGS) entry which is preliminary data.</text>
</comment>
<dbReference type="PROSITE" id="PS50991">
    <property type="entry name" value="PYR_CT"/>
    <property type="match status" value="1"/>
</dbReference>
<evidence type="ECO:0000313" key="2">
    <source>
        <dbReference type="EMBL" id="MBB6430372.1"/>
    </source>
</evidence>
<dbReference type="Proteomes" id="UP000541810">
    <property type="component" value="Unassembled WGS sequence"/>
</dbReference>
<evidence type="ECO:0000259" key="1">
    <source>
        <dbReference type="PROSITE" id="PS50991"/>
    </source>
</evidence>
<feature type="domain" description="Pyruvate carboxyltransferase" evidence="1">
    <location>
        <begin position="5"/>
        <end position="292"/>
    </location>
</feature>
<dbReference type="GO" id="GO:0006094">
    <property type="term" value="P:gluconeogenesis"/>
    <property type="evidence" value="ECO:0007669"/>
    <property type="project" value="TreeGrafter"/>
</dbReference>
<dbReference type="Pfam" id="PF00682">
    <property type="entry name" value="HMGL-like"/>
    <property type="match status" value="1"/>
</dbReference>
<accession>A0A7X0H7A6</accession>
<dbReference type="EMBL" id="JACHGY010000001">
    <property type="protein sequence ID" value="MBB6430372.1"/>
    <property type="molecule type" value="Genomic_DNA"/>
</dbReference>
<dbReference type="PANTHER" id="PTHR43778:SF2">
    <property type="entry name" value="PYRUVATE CARBOXYLASE, MITOCHONDRIAL"/>
    <property type="match status" value="1"/>
</dbReference>
<dbReference type="InterPro" id="IPR003379">
    <property type="entry name" value="Carboxylase_cons_dom"/>
</dbReference>
<keyword evidence="2" id="KW-0670">Pyruvate</keyword>
<dbReference type="GO" id="GO:0004736">
    <property type="term" value="F:pyruvate carboxylase activity"/>
    <property type="evidence" value="ECO:0007669"/>
    <property type="project" value="TreeGrafter"/>
</dbReference>
<dbReference type="Pfam" id="PF02436">
    <property type="entry name" value="PYC_OADA"/>
    <property type="match status" value="1"/>
</dbReference>
<gene>
    <name evidence="2" type="ORF">HNQ40_002178</name>
</gene>
<protein>
    <submittedName>
        <fullName evidence="2">Pyruvate/oxaloacetate carboxyltransferase</fullName>
    </submittedName>
</protein>
<dbReference type="InterPro" id="IPR013785">
    <property type="entry name" value="Aldolase_TIM"/>
</dbReference>
<keyword evidence="2" id="KW-0808">Transferase</keyword>
<evidence type="ECO:0000313" key="3">
    <source>
        <dbReference type="Proteomes" id="UP000541810"/>
    </source>
</evidence>
<dbReference type="GO" id="GO:0005737">
    <property type="term" value="C:cytoplasm"/>
    <property type="evidence" value="ECO:0007669"/>
    <property type="project" value="TreeGrafter"/>
</dbReference>
<dbReference type="Gene3D" id="3.20.20.70">
    <property type="entry name" value="Aldolase class I"/>
    <property type="match status" value="1"/>
</dbReference>
<dbReference type="AlphaFoldDB" id="A0A7X0H7A6"/>
<name>A0A7X0H7A6_9BACT</name>
<dbReference type="SUPFAM" id="SSF89000">
    <property type="entry name" value="post-HMGL domain-like"/>
    <property type="match status" value="1"/>
</dbReference>
<dbReference type="InterPro" id="IPR000891">
    <property type="entry name" value="PYR_CT"/>
</dbReference>
<dbReference type="RefSeq" id="WP_184677892.1">
    <property type="nucleotide sequence ID" value="NZ_JACHGY010000001.1"/>
</dbReference>
<keyword evidence="3" id="KW-1185">Reference proteome</keyword>
<reference evidence="2 3" key="1">
    <citation type="submission" date="2020-08" db="EMBL/GenBank/DDBJ databases">
        <title>Genomic Encyclopedia of Type Strains, Phase IV (KMG-IV): sequencing the most valuable type-strain genomes for metagenomic binning, comparative biology and taxonomic classification.</title>
        <authorList>
            <person name="Goeker M."/>
        </authorList>
    </citation>
    <scope>NUCLEOTIDE SEQUENCE [LARGE SCALE GENOMIC DNA]</scope>
    <source>
        <strain evidence="2 3">DSM 103725</strain>
    </source>
</reference>
<proteinExistence type="predicted"/>
<sequence length="528" mass="58534">MPDRISLIDCSLRDGHQSLLATRMSTEQSLRVLPLIRDSGYSILELWGGAVLDSSLRFTGDDPFERLEQLRACLDETDRPIQIRSLCRGQNLFGYTPYPDNVVSEFLKEAIRTGTPKRFNLATAAEAFSPTELVVNTHRMRIFDALNDHRNLVTAIMATKTYNGHAEAAMSYTVSPVHDRQHFISFARRVIEAGADSLAIKDMAGLLHPSDAWELIEAIKQEFPAVELTMHSHCTNGLATASYVVAMMAGVDHLDTCYGPMAHGTAQPPAELIKYFADELGMETNVDFSTAPEIDAKLREIREELREVDKDPDHAGRSWPAEPTAEVREKVKQAIALLKKRDKASCDEAIDLIEQGIMEPQGYPAIDKSQLEGQIPGGMISNLHNQLKEQGQLDQLPAILEEVPRVRKAAGYLPLVTPTSQIVGTQAAFNVIQGKPYRIVSQQFRDVMMGHYGKLPGPVDPQVLAAVSDGKPPFHGRPADRVPDTDIAKLYRDCGELIKSHRDVLLLLLFPIPAKTFLEQRAKAQSGE</sequence>
<organism evidence="2 3">
    <name type="scientific">Algisphaera agarilytica</name>
    <dbReference type="NCBI Taxonomy" id="1385975"/>
    <lineage>
        <taxon>Bacteria</taxon>
        <taxon>Pseudomonadati</taxon>
        <taxon>Planctomycetota</taxon>
        <taxon>Phycisphaerae</taxon>
        <taxon>Phycisphaerales</taxon>
        <taxon>Phycisphaeraceae</taxon>
        <taxon>Algisphaera</taxon>
    </lineage>
</organism>
<dbReference type="InterPro" id="IPR055268">
    <property type="entry name" value="PCB-like"/>
</dbReference>
<dbReference type="PANTHER" id="PTHR43778">
    <property type="entry name" value="PYRUVATE CARBOXYLASE"/>
    <property type="match status" value="1"/>
</dbReference>
<dbReference type="CDD" id="cd07937">
    <property type="entry name" value="DRE_TIM_PC_TC_5S"/>
    <property type="match status" value="1"/>
</dbReference>
<dbReference type="GO" id="GO:0016740">
    <property type="term" value="F:transferase activity"/>
    <property type="evidence" value="ECO:0007669"/>
    <property type="project" value="UniProtKB-KW"/>
</dbReference>